<dbReference type="Pfam" id="PF02021">
    <property type="entry name" value="UPF0102"/>
    <property type="match status" value="1"/>
</dbReference>
<evidence type="ECO:0000256" key="2">
    <source>
        <dbReference type="HAMAP-Rule" id="MF_00048"/>
    </source>
</evidence>
<dbReference type="CDD" id="cd20736">
    <property type="entry name" value="PoNe_Nuclease"/>
    <property type="match status" value="1"/>
</dbReference>
<organism evidence="3 4">
    <name type="scientific">Candidatus Schekmanbacteria bacterium RIFCSPLOWO2_12_FULL_38_15</name>
    <dbReference type="NCBI Taxonomy" id="1817883"/>
    <lineage>
        <taxon>Bacteria</taxon>
        <taxon>Candidatus Schekmaniibacteriota</taxon>
    </lineage>
</organism>
<proteinExistence type="inferred from homology"/>
<dbReference type="Gene3D" id="3.40.1350.10">
    <property type="match status" value="1"/>
</dbReference>
<dbReference type="GO" id="GO:0003676">
    <property type="term" value="F:nucleic acid binding"/>
    <property type="evidence" value="ECO:0007669"/>
    <property type="project" value="InterPro"/>
</dbReference>
<dbReference type="EMBL" id="MGDI01000001">
    <property type="protein sequence ID" value="OGL55382.1"/>
    <property type="molecule type" value="Genomic_DNA"/>
</dbReference>
<dbReference type="InterPro" id="IPR003509">
    <property type="entry name" value="UPF0102_YraN-like"/>
</dbReference>
<accession>A0A1F7SNL8</accession>
<dbReference type="HAMAP" id="MF_00048">
    <property type="entry name" value="UPF0102"/>
    <property type="match status" value="1"/>
</dbReference>
<name>A0A1F7SNL8_9BACT</name>
<dbReference type="STRING" id="1817883.A3G31_01040"/>
<dbReference type="InterPro" id="IPR011335">
    <property type="entry name" value="Restrct_endonuc-II-like"/>
</dbReference>
<evidence type="ECO:0000256" key="1">
    <source>
        <dbReference type="ARBA" id="ARBA00006738"/>
    </source>
</evidence>
<comment type="similarity">
    <text evidence="1 2">Belongs to the UPF0102 family.</text>
</comment>
<evidence type="ECO:0000313" key="3">
    <source>
        <dbReference type="EMBL" id="OGL55382.1"/>
    </source>
</evidence>
<dbReference type="Proteomes" id="UP000178082">
    <property type="component" value="Unassembled WGS sequence"/>
</dbReference>
<dbReference type="PANTHER" id="PTHR34039">
    <property type="entry name" value="UPF0102 PROTEIN YRAN"/>
    <property type="match status" value="1"/>
</dbReference>
<dbReference type="SUPFAM" id="SSF52980">
    <property type="entry name" value="Restriction endonuclease-like"/>
    <property type="match status" value="1"/>
</dbReference>
<comment type="caution">
    <text evidence="3">The sequence shown here is derived from an EMBL/GenBank/DDBJ whole genome shotgun (WGS) entry which is preliminary data.</text>
</comment>
<gene>
    <name evidence="3" type="ORF">A3G31_01040</name>
</gene>
<dbReference type="NCBIfam" id="NF009150">
    <property type="entry name" value="PRK12497.1-3"/>
    <property type="match status" value="1"/>
</dbReference>
<evidence type="ECO:0000313" key="4">
    <source>
        <dbReference type="Proteomes" id="UP000178082"/>
    </source>
</evidence>
<sequence length="125" mass="14448">MEKRIELGKKGEDIACKFLEKNGYQIVERNYRNRAGEIDIIARDKDDIVFVEIKTKISKDFAQPELSVNPSKQRKIVKTALTYLIGKGIKRTGCRFDVIGITGEKEQRKIELIKNAFTTDGRYMY</sequence>
<dbReference type="NCBIfam" id="TIGR00252">
    <property type="entry name" value="YraN family protein"/>
    <property type="match status" value="1"/>
</dbReference>
<reference evidence="3 4" key="1">
    <citation type="journal article" date="2016" name="Nat. Commun.">
        <title>Thousands of microbial genomes shed light on interconnected biogeochemical processes in an aquifer system.</title>
        <authorList>
            <person name="Anantharaman K."/>
            <person name="Brown C.T."/>
            <person name="Hug L.A."/>
            <person name="Sharon I."/>
            <person name="Castelle C.J."/>
            <person name="Probst A.J."/>
            <person name="Thomas B.C."/>
            <person name="Singh A."/>
            <person name="Wilkins M.J."/>
            <person name="Karaoz U."/>
            <person name="Brodie E.L."/>
            <person name="Williams K.H."/>
            <person name="Hubbard S.S."/>
            <person name="Banfield J.F."/>
        </authorList>
    </citation>
    <scope>NUCLEOTIDE SEQUENCE [LARGE SCALE GENOMIC DNA]</scope>
</reference>
<dbReference type="AlphaFoldDB" id="A0A1F7SNL8"/>
<protein>
    <recommendedName>
        <fullName evidence="2">UPF0102 protein A3G31_01040</fullName>
    </recommendedName>
</protein>
<dbReference type="NCBIfam" id="NF009154">
    <property type="entry name" value="PRK12497.3-3"/>
    <property type="match status" value="1"/>
</dbReference>
<dbReference type="InterPro" id="IPR011856">
    <property type="entry name" value="tRNA_endonuc-like_dom_sf"/>
</dbReference>
<dbReference type="PANTHER" id="PTHR34039:SF1">
    <property type="entry name" value="UPF0102 PROTEIN YRAN"/>
    <property type="match status" value="1"/>
</dbReference>